<evidence type="ECO:0000313" key="1">
    <source>
        <dbReference type="EMBL" id="MCW3785017.1"/>
    </source>
</evidence>
<evidence type="ECO:0000313" key="2">
    <source>
        <dbReference type="Proteomes" id="UP001209229"/>
    </source>
</evidence>
<gene>
    <name evidence="1" type="ORF">OM075_00995</name>
</gene>
<proteinExistence type="predicted"/>
<sequence>MSDSNNWEELLLKVSKRFKVLADFDFLLFLIGIQELGKGYLKYSKEEKMDMINLARCKMFEQKGFYEQTGVDEEGWPQFKVLQNMEDLLPSKREAILKEAMITYFDEKL</sequence>
<comment type="caution">
    <text evidence="1">The sequence shown here is derived from an EMBL/GenBank/DDBJ whole genome shotgun (WGS) entry which is preliminary data.</text>
</comment>
<protein>
    <submittedName>
        <fullName evidence="1">Uncharacterized protein</fullName>
    </submittedName>
</protein>
<organism evidence="1 2">
    <name type="scientific">Plebeiibacterium sediminum</name>
    <dbReference type="NCBI Taxonomy" id="2992112"/>
    <lineage>
        <taxon>Bacteria</taxon>
        <taxon>Pseudomonadati</taxon>
        <taxon>Bacteroidota</taxon>
        <taxon>Bacteroidia</taxon>
        <taxon>Marinilabiliales</taxon>
        <taxon>Marinilabiliaceae</taxon>
        <taxon>Plebeiibacterium</taxon>
    </lineage>
</organism>
<dbReference type="RefSeq" id="WP_301188588.1">
    <property type="nucleotide sequence ID" value="NZ_JAPDPJ010000001.1"/>
</dbReference>
<reference evidence="1" key="1">
    <citation type="submission" date="2022-10" db="EMBL/GenBank/DDBJ databases">
        <authorList>
            <person name="Yu W.X."/>
        </authorList>
    </citation>
    <scope>NUCLEOTIDE SEQUENCE</scope>
    <source>
        <strain evidence="1">AAT</strain>
    </source>
</reference>
<accession>A0AAE3M0S9</accession>
<dbReference type="EMBL" id="JAPDPJ010000001">
    <property type="protein sequence ID" value="MCW3785017.1"/>
    <property type="molecule type" value="Genomic_DNA"/>
</dbReference>
<name>A0AAE3M0S9_9BACT</name>
<keyword evidence="2" id="KW-1185">Reference proteome</keyword>
<dbReference type="Proteomes" id="UP001209229">
    <property type="component" value="Unassembled WGS sequence"/>
</dbReference>
<dbReference type="AlphaFoldDB" id="A0AAE3M0S9"/>